<dbReference type="EMBL" id="BPQB01000014">
    <property type="protein sequence ID" value="GJE89764.1"/>
    <property type="molecule type" value="Genomic_DNA"/>
</dbReference>
<sequence length="133" mass="14017">MLSSSSKADEVPLTCRDPIDDVLDYILENHPLVDVAVACFEDVYAALQLEGFAQSPSEYLALKEPPVAMDLCQTGTGIARPDVGIVGYLDEQLSLFTPTGASTLIGRDELAPHSRAGDPSGGVSGEGASVHER</sequence>
<comment type="caution">
    <text evidence="2">The sequence shown here is derived from an EMBL/GenBank/DDBJ whole genome shotgun (WGS) entry which is preliminary data.</text>
</comment>
<evidence type="ECO:0000256" key="1">
    <source>
        <dbReference type="SAM" id="MobiDB-lite"/>
    </source>
</evidence>
<keyword evidence="3" id="KW-1185">Reference proteome</keyword>
<accession>A0A9P3G9B4</accession>
<protein>
    <submittedName>
        <fullName evidence="2">Uncharacterized protein</fullName>
    </submittedName>
</protein>
<dbReference type="Proteomes" id="UP000703269">
    <property type="component" value="Unassembled WGS sequence"/>
</dbReference>
<proteinExistence type="predicted"/>
<evidence type="ECO:0000313" key="3">
    <source>
        <dbReference type="Proteomes" id="UP000703269"/>
    </source>
</evidence>
<reference evidence="2 3" key="1">
    <citation type="submission" date="2021-08" db="EMBL/GenBank/DDBJ databases">
        <title>Draft Genome Sequence of Phanerochaete sordida strain YK-624.</title>
        <authorList>
            <person name="Mori T."/>
            <person name="Dohra H."/>
            <person name="Suzuki T."/>
            <person name="Kawagishi H."/>
            <person name="Hirai H."/>
        </authorList>
    </citation>
    <scope>NUCLEOTIDE SEQUENCE [LARGE SCALE GENOMIC DNA]</scope>
    <source>
        <strain evidence="2 3">YK-624</strain>
    </source>
</reference>
<feature type="region of interest" description="Disordered" evidence="1">
    <location>
        <begin position="107"/>
        <end position="133"/>
    </location>
</feature>
<feature type="compositionally biased region" description="Basic and acidic residues" evidence="1">
    <location>
        <begin position="107"/>
        <end position="116"/>
    </location>
</feature>
<dbReference type="AlphaFoldDB" id="A0A9P3G9B4"/>
<organism evidence="2 3">
    <name type="scientific">Phanerochaete sordida</name>
    <dbReference type="NCBI Taxonomy" id="48140"/>
    <lineage>
        <taxon>Eukaryota</taxon>
        <taxon>Fungi</taxon>
        <taxon>Dikarya</taxon>
        <taxon>Basidiomycota</taxon>
        <taxon>Agaricomycotina</taxon>
        <taxon>Agaricomycetes</taxon>
        <taxon>Polyporales</taxon>
        <taxon>Phanerochaetaceae</taxon>
        <taxon>Phanerochaete</taxon>
    </lineage>
</organism>
<name>A0A9P3G9B4_9APHY</name>
<evidence type="ECO:0000313" key="2">
    <source>
        <dbReference type="EMBL" id="GJE89764.1"/>
    </source>
</evidence>
<gene>
    <name evidence="2" type="ORF">PsYK624_058710</name>
</gene>